<dbReference type="OMA" id="ACSTQWT"/>
<dbReference type="STRING" id="701091.M2UE90"/>
<feature type="compositionally biased region" description="Low complexity" evidence="5">
    <location>
        <begin position="228"/>
        <end position="242"/>
    </location>
</feature>
<dbReference type="eggNOG" id="ENOG502SNJZ">
    <property type="taxonomic scope" value="Eukaryota"/>
</dbReference>
<evidence type="ECO:0000256" key="6">
    <source>
        <dbReference type="SAM" id="Phobius"/>
    </source>
</evidence>
<gene>
    <name evidence="8" type="ORF">COCHEDRAFT_1207240</name>
</gene>
<feature type="region of interest" description="Disordered" evidence="5">
    <location>
        <begin position="438"/>
        <end position="513"/>
    </location>
</feature>
<dbReference type="AlphaFoldDB" id="M2UE90"/>
<reference evidence="9" key="2">
    <citation type="journal article" date="2013" name="PLoS Genet.">
        <title>Comparative genome structure, secondary metabolite, and effector coding capacity across Cochliobolus pathogens.</title>
        <authorList>
            <person name="Condon B.J."/>
            <person name="Leng Y."/>
            <person name="Wu D."/>
            <person name="Bushley K.E."/>
            <person name="Ohm R.A."/>
            <person name="Otillar R."/>
            <person name="Martin J."/>
            <person name="Schackwitz W."/>
            <person name="Grimwood J."/>
            <person name="MohdZainudin N."/>
            <person name="Xue C."/>
            <person name="Wang R."/>
            <person name="Manning V.A."/>
            <person name="Dhillon B."/>
            <person name="Tu Z.J."/>
            <person name="Steffenson B.J."/>
            <person name="Salamov A."/>
            <person name="Sun H."/>
            <person name="Lowry S."/>
            <person name="LaButti K."/>
            <person name="Han J."/>
            <person name="Copeland A."/>
            <person name="Lindquist E."/>
            <person name="Barry K."/>
            <person name="Schmutz J."/>
            <person name="Baker S.E."/>
            <person name="Ciuffetti L.M."/>
            <person name="Grigoriev I.V."/>
            <person name="Zhong S."/>
            <person name="Turgeon B.G."/>
        </authorList>
    </citation>
    <scope>NUCLEOTIDE SEQUENCE [LARGE SCALE GENOMIC DNA]</scope>
    <source>
        <strain evidence="9">C5 / ATCC 48332 / race O</strain>
    </source>
</reference>
<dbReference type="PANTHER" id="PTHR15549">
    <property type="entry name" value="PAIRED IMMUNOGLOBULIN-LIKE TYPE 2 RECEPTOR"/>
    <property type="match status" value="1"/>
</dbReference>
<dbReference type="HOGENOM" id="CLU_529102_0_0_1"/>
<keyword evidence="7" id="KW-0732">Signal</keyword>
<dbReference type="GO" id="GO:0071944">
    <property type="term" value="C:cell periphery"/>
    <property type="evidence" value="ECO:0007669"/>
    <property type="project" value="UniProtKB-ARBA"/>
</dbReference>
<evidence type="ECO:0000313" key="9">
    <source>
        <dbReference type="Proteomes" id="UP000016936"/>
    </source>
</evidence>
<feature type="chain" id="PRO_5004027231" evidence="7">
    <location>
        <begin position="20"/>
        <end position="513"/>
    </location>
</feature>
<organism evidence="8 9">
    <name type="scientific">Cochliobolus heterostrophus (strain C5 / ATCC 48332 / race O)</name>
    <name type="common">Southern corn leaf blight fungus</name>
    <name type="synonym">Bipolaris maydis</name>
    <dbReference type="NCBI Taxonomy" id="701091"/>
    <lineage>
        <taxon>Eukaryota</taxon>
        <taxon>Fungi</taxon>
        <taxon>Dikarya</taxon>
        <taxon>Ascomycota</taxon>
        <taxon>Pezizomycotina</taxon>
        <taxon>Dothideomycetes</taxon>
        <taxon>Pleosporomycetidae</taxon>
        <taxon>Pleosporales</taxon>
        <taxon>Pleosporineae</taxon>
        <taxon>Pleosporaceae</taxon>
        <taxon>Bipolaris</taxon>
    </lineage>
</organism>
<dbReference type="InterPro" id="IPR051694">
    <property type="entry name" value="Immunoregulatory_rcpt-like"/>
</dbReference>
<keyword evidence="9" id="KW-1185">Reference proteome</keyword>
<evidence type="ECO:0000256" key="5">
    <source>
        <dbReference type="SAM" id="MobiDB-lite"/>
    </source>
</evidence>
<evidence type="ECO:0000256" key="7">
    <source>
        <dbReference type="SAM" id="SignalP"/>
    </source>
</evidence>
<evidence type="ECO:0000256" key="3">
    <source>
        <dbReference type="ARBA" id="ARBA00022989"/>
    </source>
</evidence>
<protein>
    <submittedName>
        <fullName evidence="8">Uncharacterized protein</fullName>
    </submittedName>
</protein>
<feature type="compositionally biased region" description="Pro residues" evidence="5">
    <location>
        <begin position="461"/>
        <end position="482"/>
    </location>
</feature>
<name>M2UE90_COCH5</name>
<evidence type="ECO:0000256" key="2">
    <source>
        <dbReference type="ARBA" id="ARBA00022692"/>
    </source>
</evidence>
<evidence type="ECO:0000256" key="4">
    <source>
        <dbReference type="ARBA" id="ARBA00023136"/>
    </source>
</evidence>
<reference evidence="8 9" key="1">
    <citation type="journal article" date="2012" name="PLoS Pathog.">
        <title>Diverse lifestyles and strategies of plant pathogenesis encoded in the genomes of eighteen Dothideomycetes fungi.</title>
        <authorList>
            <person name="Ohm R.A."/>
            <person name="Feau N."/>
            <person name="Henrissat B."/>
            <person name="Schoch C.L."/>
            <person name="Horwitz B.A."/>
            <person name="Barry K.W."/>
            <person name="Condon B.J."/>
            <person name="Copeland A.C."/>
            <person name="Dhillon B."/>
            <person name="Glaser F."/>
            <person name="Hesse C.N."/>
            <person name="Kosti I."/>
            <person name="LaButti K."/>
            <person name="Lindquist E.A."/>
            <person name="Lucas S."/>
            <person name="Salamov A.A."/>
            <person name="Bradshaw R.E."/>
            <person name="Ciuffetti L."/>
            <person name="Hamelin R.C."/>
            <person name="Kema G.H.J."/>
            <person name="Lawrence C."/>
            <person name="Scott J.A."/>
            <person name="Spatafora J.W."/>
            <person name="Turgeon B.G."/>
            <person name="de Wit P.J.G.M."/>
            <person name="Zhong S."/>
            <person name="Goodwin S.B."/>
            <person name="Grigoriev I.V."/>
        </authorList>
    </citation>
    <scope>NUCLEOTIDE SEQUENCE [LARGE SCALE GENOMIC DNA]</scope>
    <source>
        <strain evidence="9">C5 / ATCC 48332 / race O</strain>
    </source>
</reference>
<evidence type="ECO:0000313" key="8">
    <source>
        <dbReference type="EMBL" id="EMD86212.1"/>
    </source>
</evidence>
<keyword evidence="2 6" id="KW-0812">Transmembrane</keyword>
<feature type="transmembrane region" description="Helical" evidence="6">
    <location>
        <begin position="259"/>
        <end position="282"/>
    </location>
</feature>
<keyword evidence="3 6" id="KW-1133">Transmembrane helix</keyword>
<sequence>MMAARYAFAAFASAAIASAQSTTDDPYYDSIYSSSYSSAAFWTVTARYAEQVTESPYTYYDDSVITDTYTSTRTIKDDVIPTASPYLVTTSRDWYDTDVQIVAAYYATGIVAESDLVPETTYNYHSTATTTSTSTSTRYSMQVTMTAPASCPTPFTITTTASVSIPTQVTAQISPSSTEAGTTTDSYGSVVYKYETWYLTAGAAPFHSSSDYYYEYYIASCSTPPPSRSTGSSSGSGSGRSSSYDDDCYYYCGSYLRTYIIVIASVIPALFLLGFLESWFWFRRLMMGRSAMRFGTISWVLISLWILCFTRMQDRRSKEDQKLLAEKWKNMGSGAAFKAWWKWGFRHKYPEELLGQFSKTTVGIVPPGQLLHPEISQIPAAGGPAAPGQVYYYGPPPPGWVQGPNGAFVPPQGYVYPPPQQAGFYGDAAKDRSLVSHSPVSAIGHPPPVHSAQDATHNAPPSAPPSPPPQAPLPTTPAPAPPANVSEEPASTGANQPTALPPKSDPNNRDLYG</sequence>
<proteinExistence type="predicted"/>
<dbReference type="OrthoDB" id="3795566at2759"/>
<evidence type="ECO:0000256" key="1">
    <source>
        <dbReference type="ARBA" id="ARBA00004167"/>
    </source>
</evidence>
<comment type="subcellular location">
    <subcellularLocation>
        <location evidence="1">Membrane</location>
        <topology evidence="1">Single-pass membrane protein</topology>
    </subcellularLocation>
</comment>
<keyword evidence="4 6" id="KW-0472">Membrane</keyword>
<feature type="region of interest" description="Disordered" evidence="5">
    <location>
        <begin position="224"/>
        <end position="243"/>
    </location>
</feature>
<dbReference type="Proteomes" id="UP000016936">
    <property type="component" value="Unassembled WGS sequence"/>
</dbReference>
<feature type="transmembrane region" description="Helical" evidence="6">
    <location>
        <begin position="294"/>
        <end position="312"/>
    </location>
</feature>
<feature type="signal peptide" evidence="7">
    <location>
        <begin position="1"/>
        <end position="19"/>
    </location>
</feature>
<dbReference type="GO" id="GO:0016020">
    <property type="term" value="C:membrane"/>
    <property type="evidence" value="ECO:0007669"/>
    <property type="project" value="UniProtKB-SubCell"/>
</dbReference>
<dbReference type="EMBL" id="KB445585">
    <property type="protein sequence ID" value="EMD86212.1"/>
    <property type="molecule type" value="Genomic_DNA"/>
</dbReference>
<accession>M2UE90</accession>